<name>B5TRE0_MACRS</name>
<accession>B5TRE0</accession>
<keyword evidence="2" id="KW-0812">Transmembrane</keyword>
<protein>
    <submittedName>
        <fullName evidence="3">CpG DNA-induced protein</fullName>
    </submittedName>
</protein>
<keyword evidence="2" id="KW-0472">Membrane</keyword>
<feature type="compositionally biased region" description="Low complexity" evidence="1">
    <location>
        <begin position="1"/>
        <end position="13"/>
    </location>
</feature>
<reference evidence="3" key="1">
    <citation type="submission" date="2008-08" db="EMBL/GenBank/DDBJ databases">
        <authorList>
            <person name="Sung H.-H."/>
            <person name="Chiang S.-Y."/>
        </authorList>
    </citation>
    <scope>NUCLEOTIDE SEQUENCE</scope>
</reference>
<organism evidence="3">
    <name type="scientific">Macrobrachium rosenbergii</name>
    <name type="common">Giant fresh water prawn</name>
    <dbReference type="NCBI Taxonomy" id="79674"/>
    <lineage>
        <taxon>Eukaryota</taxon>
        <taxon>Metazoa</taxon>
        <taxon>Ecdysozoa</taxon>
        <taxon>Arthropoda</taxon>
        <taxon>Crustacea</taxon>
        <taxon>Multicrustacea</taxon>
        <taxon>Malacostraca</taxon>
        <taxon>Eumalacostraca</taxon>
        <taxon>Eucarida</taxon>
        <taxon>Decapoda</taxon>
        <taxon>Pleocyemata</taxon>
        <taxon>Caridea</taxon>
        <taxon>Palaemonoidea</taxon>
        <taxon>Palaemonidae</taxon>
        <taxon>Macrobrachium</taxon>
    </lineage>
</organism>
<sequence>MSTPASTSSPTTPNEKRRSSRIKSKLQFGATMHRDIKGDDEADRPQIKIFDMKYFSILVTRCTPLFGNLVPKTPFRTDCKRTKPICLSNLGPFDKTLTDNGSMSCLGLPTGCFLLPLCGDLPAWRGGWAMDLFFPRHGPEGRIPSCLLVLCEQMRGHYLLYLSVWGLCYSMSNVQKSPTLPFLLVVYSYSITLLSFLYCLLLWCPAIKGIGYTTYGVRPEVGCLFFPATKFYLPPPGGPNPDGKQRACGLFPAQATISQPADGKQLILRRPYTETKKNWGIPSFRNPTCLLAFPPTQPPSKKNIEATKGFRLISCHTSVFPESLACRPLTYVIKKPDHSQVVCNLVQPTQHQDVPLCHPQNPVIEGFNQTSCRLQRHIFLTAWWTWCADKFQKLKEDYCCNRVQGLSS</sequence>
<dbReference type="EMBL" id="FJ009002">
    <property type="protein sequence ID" value="ACH87095.1"/>
    <property type="molecule type" value="mRNA"/>
</dbReference>
<keyword evidence="2" id="KW-1133">Transmembrane helix</keyword>
<proteinExistence type="evidence at transcript level"/>
<evidence type="ECO:0000313" key="3">
    <source>
        <dbReference type="EMBL" id="ACH87095.1"/>
    </source>
</evidence>
<dbReference type="AlphaFoldDB" id="B5TRE0"/>
<evidence type="ECO:0000256" key="2">
    <source>
        <dbReference type="SAM" id="Phobius"/>
    </source>
</evidence>
<evidence type="ECO:0000256" key="1">
    <source>
        <dbReference type="SAM" id="MobiDB-lite"/>
    </source>
</evidence>
<feature type="transmembrane region" description="Helical" evidence="2">
    <location>
        <begin position="180"/>
        <end position="203"/>
    </location>
</feature>
<feature type="region of interest" description="Disordered" evidence="1">
    <location>
        <begin position="1"/>
        <end position="24"/>
    </location>
</feature>